<accession>A0ABP1CSN8</accession>
<organism evidence="1 2">
    <name type="scientific">Somion occarium</name>
    <dbReference type="NCBI Taxonomy" id="3059160"/>
    <lineage>
        <taxon>Eukaryota</taxon>
        <taxon>Fungi</taxon>
        <taxon>Dikarya</taxon>
        <taxon>Basidiomycota</taxon>
        <taxon>Agaricomycotina</taxon>
        <taxon>Agaricomycetes</taxon>
        <taxon>Polyporales</taxon>
        <taxon>Cerrenaceae</taxon>
        <taxon>Somion</taxon>
    </lineage>
</organism>
<gene>
    <name evidence="1" type="ORF">GFSPODELE1_LOCUS1791</name>
</gene>
<keyword evidence="2" id="KW-1185">Reference proteome</keyword>
<dbReference type="CDD" id="cd20557">
    <property type="entry name" value="CYCLIN_ScPCL1-like"/>
    <property type="match status" value="1"/>
</dbReference>
<protein>
    <submittedName>
        <fullName evidence="1">Uncharacterized protein</fullName>
    </submittedName>
</protein>
<sequence>MAAKCDTVDTIRIDENDLAPLAAPLTLVLPSMSPSSMPTITVNSKMPSTPLPSLLLCPRRTFLACLILASKFMQDRAYSNRAWVKLAGLPSREIDHCNELAVKHSNGIFGLANSLPMRLHLVSDPAVMPVLLPSVSSISKVSGLRQHATVRTLGSNSAPVQDRFVQHSMFLNSRPVEEPERMPAATCQVESPSAMFVSPPTIRIFALAVDTRTVLFPHVDCLYVFIRKNSSSSICIGTYVSKFNSRCECCTPRRMPFNDEKY</sequence>
<name>A0ABP1CSN8_9APHY</name>
<evidence type="ECO:0000313" key="1">
    <source>
        <dbReference type="EMBL" id="CAL1697679.1"/>
    </source>
</evidence>
<proteinExistence type="predicted"/>
<reference evidence="2" key="1">
    <citation type="submission" date="2024-04" db="EMBL/GenBank/DDBJ databases">
        <authorList>
            <person name="Shaw F."/>
            <person name="Minotto A."/>
        </authorList>
    </citation>
    <scope>NUCLEOTIDE SEQUENCE [LARGE SCALE GENOMIC DNA]</scope>
</reference>
<dbReference type="EMBL" id="OZ037953">
    <property type="protein sequence ID" value="CAL1697679.1"/>
    <property type="molecule type" value="Genomic_DNA"/>
</dbReference>
<evidence type="ECO:0000313" key="2">
    <source>
        <dbReference type="Proteomes" id="UP001497453"/>
    </source>
</evidence>
<dbReference type="Gene3D" id="1.10.472.10">
    <property type="entry name" value="Cyclin-like"/>
    <property type="match status" value="1"/>
</dbReference>
<dbReference type="Proteomes" id="UP001497453">
    <property type="component" value="Chromosome 10"/>
</dbReference>